<reference evidence="1" key="2">
    <citation type="submission" date="2015-06" db="UniProtKB">
        <authorList>
            <consortium name="EnsemblMetazoa"/>
        </authorList>
    </citation>
    <scope>IDENTIFICATION</scope>
</reference>
<keyword evidence="2" id="KW-1185">Reference proteome</keyword>
<accession>T1JR82</accession>
<reference evidence="2" key="1">
    <citation type="submission" date="2011-08" db="EMBL/GenBank/DDBJ databases">
        <authorList>
            <person name="Rombauts S."/>
        </authorList>
    </citation>
    <scope>NUCLEOTIDE SEQUENCE</scope>
    <source>
        <strain evidence="2">London</strain>
    </source>
</reference>
<evidence type="ECO:0000313" key="1">
    <source>
        <dbReference type="EnsemblMetazoa" id="tetur01g05950.1"/>
    </source>
</evidence>
<protein>
    <submittedName>
        <fullName evidence="1">Uncharacterized protein</fullName>
    </submittedName>
</protein>
<dbReference type="Proteomes" id="UP000015104">
    <property type="component" value="Unassembled WGS sequence"/>
</dbReference>
<dbReference type="HOGENOM" id="CLU_3071264_0_0_1"/>
<evidence type="ECO:0000313" key="2">
    <source>
        <dbReference type="Proteomes" id="UP000015104"/>
    </source>
</evidence>
<name>T1JR82_TETUR</name>
<dbReference type="EMBL" id="CAEY01000446">
    <property type="status" value="NOT_ANNOTATED_CDS"/>
    <property type="molecule type" value="Genomic_DNA"/>
</dbReference>
<dbReference type="EnsemblMetazoa" id="tetur01g05950.1">
    <property type="protein sequence ID" value="tetur01g05950.1"/>
    <property type="gene ID" value="tetur01g05950"/>
</dbReference>
<proteinExistence type="predicted"/>
<organism evidence="1 2">
    <name type="scientific">Tetranychus urticae</name>
    <name type="common">Two-spotted spider mite</name>
    <dbReference type="NCBI Taxonomy" id="32264"/>
    <lineage>
        <taxon>Eukaryota</taxon>
        <taxon>Metazoa</taxon>
        <taxon>Ecdysozoa</taxon>
        <taxon>Arthropoda</taxon>
        <taxon>Chelicerata</taxon>
        <taxon>Arachnida</taxon>
        <taxon>Acari</taxon>
        <taxon>Acariformes</taxon>
        <taxon>Trombidiformes</taxon>
        <taxon>Prostigmata</taxon>
        <taxon>Eleutherengona</taxon>
        <taxon>Raphignathae</taxon>
        <taxon>Tetranychoidea</taxon>
        <taxon>Tetranychidae</taxon>
        <taxon>Tetranychus</taxon>
    </lineage>
</organism>
<dbReference type="AlphaFoldDB" id="T1JR82"/>
<sequence length="53" mass="6261">MELSCLSSDIDQIVYHEAKDFTAGYFKHLRFYQPNGNNINFDFTILVKINEPY</sequence>